<gene>
    <name evidence="2" type="ORF">RUM44_004248</name>
</gene>
<keyword evidence="1" id="KW-1133">Transmembrane helix</keyword>
<keyword evidence="1" id="KW-0472">Membrane</keyword>
<organism evidence="2 3">
    <name type="scientific">Polyplax serrata</name>
    <name type="common">Common mouse louse</name>
    <dbReference type="NCBI Taxonomy" id="468196"/>
    <lineage>
        <taxon>Eukaryota</taxon>
        <taxon>Metazoa</taxon>
        <taxon>Ecdysozoa</taxon>
        <taxon>Arthropoda</taxon>
        <taxon>Hexapoda</taxon>
        <taxon>Insecta</taxon>
        <taxon>Pterygota</taxon>
        <taxon>Neoptera</taxon>
        <taxon>Paraneoptera</taxon>
        <taxon>Psocodea</taxon>
        <taxon>Troctomorpha</taxon>
        <taxon>Phthiraptera</taxon>
        <taxon>Anoplura</taxon>
        <taxon>Polyplacidae</taxon>
        <taxon>Polyplax</taxon>
    </lineage>
</organism>
<comment type="caution">
    <text evidence="2">The sequence shown here is derived from an EMBL/GenBank/DDBJ whole genome shotgun (WGS) entry which is preliminary data.</text>
</comment>
<sequence length="407" mass="46923">MDWQICAKSDSEENRIRTAMLSKSVVYFAVALCLLQVTTATLNPLLYENIKYDLSRKYAGVEMDVTKGFRETKQKVFKESVKLLKKARTPMAVSCIEESRLKYQTELDSVMEQFSHCMQGLNVNEELRPELTQQQVLSFVQTFKVKLNICKQTAKMDAKSIQNRDISDAKRIALEKITCLMNDHKRLVNETLTALPNKEAYLNVIAKHIEDTGDDLLKSTYFSIHKTAVSGQMMALLLKSSEDVTTCVEYKEKEGHDEAKRYYNQMFQTPVKQYKDEAELIQSNDIKAWINDYNAAAAQFTEIHDRTVEDIQKSNDEEEIQGIVYDFSRNHREMEKIVVKVDSYMERLQIQFLQVLGNLVVDIRNTMRIKEDKAVVAVRDCFAGTLLEEMMTNMFFTSKSAVHLANN</sequence>
<keyword evidence="3" id="KW-1185">Reference proteome</keyword>
<reference evidence="2 3" key="1">
    <citation type="submission" date="2023-09" db="EMBL/GenBank/DDBJ databases">
        <title>Genomes of two closely related lineages of the louse Polyplax serrata with different host specificities.</title>
        <authorList>
            <person name="Martinu J."/>
            <person name="Tarabai H."/>
            <person name="Stefka J."/>
            <person name="Hypsa V."/>
        </authorList>
    </citation>
    <scope>NUCLEOTIDE SEQUENCE [LARGE SCALE GENOMIC DNA]</scope>
    <source>
        <strain evidence="2">98ZLc_SE</strain>
    </source>
</reference>
<feature type="transmembrane region" description="Helical" evidence="1">
    <location>
        <begin position="25"/>
        <end position="47"/>
    </location>
</feature>
<name>A0ABR1B2A2_POLSC</name>
<proteinExistence type="predicted"/>
<protein>
    <submittedName>
        <fullName evidence="2">Uncharacterized protein</fullName>
    </submittedName>
</protein>
<evidence type="ECO:0000313" key="3">
    <source>
        <dbReference type="Proteomes" id="UP001359485"/>
    </source>
</evidence>
<accession>A0ABR1B2A2</accession>
<keyword evidence="1" id="KW-0812">Transmembrane</keyword>
<evidence type="ECO:0000313" key="2">
    <source>
        <dbReference type="EMBL" id="KAK6633641.1"/>
    </source>
</evidence>
<evidence type="ECO:0000256" key="1">
    <source>
        <dbReference type="SAM" id="Phobius"/>
    </source>
</evidence>
<dbReference type="Proteomes" id="UP001359485">
    <property type="component" value="Unassembled WGS sequence"/>
</dbReference>
<dbReference type="EMBL" id="JAWJWF010000004">
    <property type="protein sequence ID" value="KAK6633641.1"/>
    <property type="molecule type" value="Genomic_DNA"/>
</dbReference>